<evidence type="ECO:0000256" key="6">
    <source>
        <dbReference type="SAM" id="MobiDB-lite"/>
    </source>
</evidence>
<feature type="compositionally biased region" description="Pro residues" evidence="6">
    <location>
        <begin position="13"/>
        <end position="37"/>
    </location>
</feature>
<dbReference type="SMART" id="SM00448">
    <property type="entry name" value="REC"/>
    <property type="match status" value="1"/>
</dbReference>
<dbReference type="PANTHER" id="PTHR43214:SF24">
    <property type="entry name" value="TRANSCRIPTIONAL REGULATORY PROTEIN NARL-RELATED"/>
    <property type="match status" value="1"/>
</dbReference>
<reference evidence="9 10" key="1">
    <citation type="submission" date="2016-09" db="EMBL/GenBank/DDBJ databases">
        <title>Streptomyces fradiae DSM40063, a candidate organism with high potential of specific P450 cytochromes.</title>
        <authorList>
            <person name="Grumaz C."/>
            <person name="Vainshtein Y."/>
            <person name="Kirstahler P."/>
            <person name="Sohn K."/>
        </authorList>
    </citation>
    <scope>NUCLEOTIDE SEQUENCE [LARGE SCALE GENOMIC DNA]</scope>
    <source>
        <strain evidence="9 10">DSM 40063</strain>
    </source>
</reference>
<feature type="region of interest" description="Disordered" evidence="6">
    <location>
        <begin position="194"/>
        <end position="221"/>
    </location>
</feature>
<dbReference type="PROSITE" id="PS50110">
    <property type="entry name" value="RESPONSE_REGULATORY"/>
    <property type="match status" value="1"/>
</dbReference>
<feature type="compositionally biased region" description="Gly residues" evidence="6">
    <location>
        <begin position="201"/>
        <end position="213"/>
    </location>
</feature>
<dbReference type="PANTHER" id="PTHR43214">
    <property type="entry name" value="TWO-COMPONENT RESPONSE REGULATOR"/>
    <property type="match status" value="1"/>
</dbReference>
<sequence length="291" mass="29276">MTTTEPITGPTTAPAPGPTTAPAPGPTTAPASGPAPAPTLGSTPAPIPAPVPEPIKVLLADDQALLRSAFRVLVESEPDMRVVGEAANGAEAVALARATSPDVVLMDIRMPGTDGLAATREISADPDLGDVHVVMLTTFEVDEYVVQSLRAGACGFLGKGAEPEELLSAIRVAAAGDALLSPAATKGLIATFLAQSPQGPHGPGGTAGGGAPPGGSAPHAARLAGLTGREREVLVHVAAGLSNDEIAARLEVSPLTVKTHVNRAMAKLGARDRAQLVVIAYESGLVRPRVD</sequence>
<evidence type="ECO:0000256" key="5">
    <source>
        <dbReference type="PROSITE-ProRule" id="PRU00169"/>
    </source>
</evidence>
<dbReference type="Proteomes" id="UP000194318">
    <property type="component" value="Unassembled WGS sequence"/>
</dbReference>
<dbReference type="GO" id="GO:0000160">
    <property type="term" value="P:phosphorelay signal transduction system"/>
    <property type="evidence" value="ECO:0007669"/>
    <property type="project" value="InterPro"/>
</dbReference>
<keyword evidence="4" id="KW-0804">Transcription</keyword>
<feature type="domain" description="HTH luxR-type" evidence="7">
    <location>
        <begin position="219"/>
        <end position="284"/>
    </location>
</feature>
<name>A0A1Y2NPL1_STRFR</name>
<evidence type="ECO:0000259" key="8">
    <source>
        <dbReference type="PROSITE" id="PS50110"/>
    </source>
</evidence>
<dbReference type="InterPro" id="IPR039420">
    <property type="entry name" value="WalR-like"/>
</dbReference>
<dbReference type="SMART" id="SM00421">
    <property type="entry name" value="HTH_LUXR"/>
    <property type="match status" value="1"/>
</dbReference>
<dbReference type="EMBL" id="MIFZ01000324">
    <property type="protein sequence ID" value="OSY49433.1"/>
    <property type="molecule type" value="Genomic_DNA"/>
</dbReference>
<dbReference type="InterPro" id="IPR011006">
    <property type="entry name" value="CheY-like_superfamily"/>
</dbReference>
<feature type="modified residue" description="4-aspartylphosphate" evidence="5">
    <location>
        <position position="107"/>
    </location>
</feature>
<dbReference type="PROSITE" id="PS00622">
    <property type="entry name" value="HTH_LUXR_1"/>
    <property type="match status" value="1"/>
</dbReference>
<evidence type="ECO:0000313" key="10">
    <source>
        <dbReference type="Proteomes" id="UP000194318"/>
    </source>
</evidence>
<evidence type="ECO:0000256" key="2">
    <source>
        <dbReference type="ARBA" id="ARBA00023015"/>
    </source>
</evidence>
<dbReference type="InterPro" id="IPR001789">
    <property type="entry name" value="Sig_transdc_resp-reg_receiver"/>
</dbReference>
<comment type="caution">
    <text evidence="9">The sequence shown here is derived from an EMBL/GenBank/DDBJ whole genome shotgun (WGS) entry which is preliminary data.</text>
</comment>
<dbReference type="AlphaFoldDB" id="A0A1Y2NPL1"/>
<dbReference type="SUPFAM" id="SSF52172">
    <property type="entry name" value="CheY-like"/>
    <property type="match status" value="1"/>
</dbReference>
<protein>
    <submittedName>
        <fullName evidence="9">Transcriptional regulatory protein LiaR</fullName>
    </submittedName>
</protein>
<feature type="domain" description="Response regulatory" evidence="8">
    <location>
        <begin position="56"/>
        <end position="174"/>
    </location>
</feature>
<dbReference type="CDD" id="cd06170">
    <property type="entry name" value="LuxR_C_like"/>
    <property type="match status" value="1"/>
</dbReference>
<gene>
    <name evidence="9" type="primary">liaR_9</name>
    <name evidence="9" type="ORF">BG846_04992</name>
</gene>
<feature type="compositionally biased region" description="Low complexity" evidence="6">
    <location>
        <begin position="1"/>
        <end position="12"/>
    </location>
</feature>
<organism evidence="9 10">
    <name type="scientific">Streptomyces fradiae ATCC 10745 = DSM 40063</name>
    <dbReference type="NCBI Taxonomy" id="1319510"/>
    <lineage>
        <taxon>Bacteria</taxon>
        <taxon>Bacillati</taxon>
        <taxon>Actinomycetota</taxon>
        <taxon>Actinomycetes</taxon>
        <taxon>Kitasatosporales</taxon>
        <taxon>Streptomycetaceae</taxon>
        <taxon>Streptomyces</taxon>
    </lineage>
</organism>
<dbReference type="InterPro" id="IPR000792">
    <property type="entry name" value="Tscrpt_reg_LuxR_C"/>
</dbReference>
<keyword evidence="1 5" id="KW-0597">Phosphoprotein</keyword>
<keyword evidence="3" id="KW-0238">DNA-binding</keyword>
<evidence type="ECO:0000256" key="3">
    <source>
        <dbReference type="ARBA" id="ARBA00023125"/>
    </source>
</evidence>
<dbReference type="Pfam" id="PF00196">
    <property type="entry name" value="GerE"/>
    <property type="match status" value="1"/>
</dbReference>
<evidence type="ECO:0000256" key="4">
    <source>
        <dbReference type="ARBA" id="ARBA00023163"/>
    </source>
</evidence>
<dbReference type="Pfam" id="PF00072">
    <property type="entry name" value="Response_reg"/>
    <property type="match status" value="1"/>
</dbReference>
<proteinExistence type="predicted"/>
<dbReference type="GO" id="GO:0003677">
    <property type="term" value="F:DNA binding"/>
    <property type="evidence" value="ECO:0007669"/>
    <property type="project" value="UniProtKB-KW"/>
</dbReference>
<evidence type="ECO:0000256" key="1">
    <source>
        <dbReference type="ARBA" id="ARBA00022553"/>
    </source>
</evidence>
<dbReference type="Gene3D" id="3.40.50.2300">
    <property type="match status" value="1"/>
</dbReference>
<dbReference type="CDD" id="cd17535">
    <property type="entry name" value="REC_NarL-like"/>
    <property type="match status" value="1"/>
</dbReference>
<dbReference type="PROSITE" id="PS50043">
    <property type="entry name" value="HTH_LUXR_2"/>
    <property type="match status" value="1"/>
</dbReference>
<dbReference type="InterPro" id="IPR016032">
    <property type="entry name" value="Sig_transdc_resp-reg_C-effctor"/>
</dbReference>
<evidence type="ECO:0000259" key="7">
    <source>
        <dbReference type="PROSITE" id="PS50043"/>
    </source>
</evidence>
<dbReference type="InterPro" id="IPR058245">
    <property type="entry name" value="NreC/VraR/RcsB-like_REC"/>
</dbReference>
<accession>A0A1Y2NPL1</accession>
<keyword evidence="2" id="KW-0805">Transcription regulation</keyword>
<dbReference type="GeneID" id="91402863"/>
<feature type="region of interest" description="Disordered" evidence="6">
    <location>
        <begin position="1"/>
        <end position="48"/>
    </location>
</feature>
<dbReference type="GO" id="GO:0006355">
    <property type="term" value="P:regulation of DNA-templated transcription"/>
    <property type="evidence" value="ECO:0007669"/>
    <property type="project" value="InterPro"/>
</dbReference>
<dbReference type="RefSeq" id="WP_078915410.1">
    <property type="nucleotide sequence ID" value="NZ_ASYR01000023.1"/>
</dbReference>
<dbReference type="PRINTS" id="PR00038">
    <property type="entry name" value="HTHLUXR"/>
</dbReference>
<dbReference type="SUPFAM" id="SSF46894">
    <property type="entry name" value="C-terminal effector domain of the bipartite response regulators"/>
    <property type="match status" value="1"/>
</dbReference>
<evidence type="ECO:0000313" key="9">
    <source>
        <dbReference type="EMBL" id="OSY49433.1"/>
    </source>
</evidence>